<dbReference type="InterPro" id="IPR006311">
    <property type="entry name" value="TAT_signal"/>
</dbReference>
<keyword evidence="2" id="KW-0732">Signal</keyword>
<organism evidence="4 5">
    <name type="scientific">Kitasatospora paracochleata</name>
    <dbReference type="NCBI Taxonomy" id="58354"/>
    <lineage>
        <taxon>Bacteria</taxon>
        <taxon>Bacillati</taxon>
        <taxon>Actinomycetota</taxon>
        <taxon>Actinomycetes</taxon>
        <taxon>Kitasatosporales</taxon>
        <taxon>Streptomycetaceae</taxon>
        <taxon>Kitasatospora</taxon>
    </lineage>
</organism>
<dbReference type="Pfam" id="PF01522">
    <property type="entry name" value="Polysacc_deac_1"/>
    <property type="match status" value="1"/>
</dbReference>
<feature type="region of interest" description="Disordered" evidence="1">
    <location>
        <begin position="27"/>
        <end position="63"/>
    </location>
</feature>
<dbReference type="RefSeq" id="WP_301330541.1">
    <property type="nucleotide sequence ID" value="NZ_BAAAUB010000016.1"/>
</dbReference>
<evidence type="ECO:0000313" key="4">
    <source>
        <dbReference type="EMBL" id="MCP2311899.1"/>
    </source>
</evidence>
<name>A0ABT1J3U2_9ACTN</name>
<accession>A0ABT1J3U2</accession>
<comment type="caution">
    <text evidence="4">The sequence shown here is derived from an EMBL/GenBank/DDBJ whole genome shotgun (WGS) entry which is preliminary data.</text>
</comment>
<dbReference type="Proteomes" id="UP001206483">
    <property type="component" value="Unassembled WGS sequence"/>
</dbReference>
<dbReference type="InterPro" id="IPR011330">
    <property type="entry name" value="Glyco_hydro/deAcase_b/a-brl"/>
</dbReference>
<dbReference type="PANTHER" id="PTHR10587">
    <property type="entry name" value="GLYCOSYL TRANSFERASE-RELATED"/>
    <property type="match status" value="1"/>
</dbReference>
<feature type="compositionally biased region" description="Polar residues" evidence="1">
    <location>
        <begin position="48"/>
        <end position="63"/>
    </location>
</feature>
<feature type="domain" description="NodB homology" evidence="3">
    <location>
        <begin position="97"/>
        <end position="290"/>
    </location>
</feature>
<evidence type="ECO:0000259" key="3">
    <source>
        <dbReference type="PROSITE" id="PS51677"/>
    </source>
</evidence>
<feature type="compositionally biased region" description="Low complexity" evidence="1">
    <location>
        <begin position="34"/>
        <end position="46"/>
    </location>
</feature>
<sequence length="297" mass="29936">MAVGRRAVLGAVGLALAGCAGGRSAGLAPPAMPSASGGRTAATGASEPAQSVRSAPSAQSAQSGEREAVVARYAGIRPSAWGTDVAGVVTRLPSGTAAIALTFDACGGPGGSGYDAALIELLRSHRVAATLFLNARWIDANPVAFHDLAADPLFEIGNHGTSHRPLSVDGRSAYGISGTRDVGEAYDEVAGDRAKLAALLGRPPRFFRSGTAHYDEVATRIVADLGEQVAGFTVNGDAGATFTPEQVRSTVGAARPGAIVISHLNQPAGGTARGYAAALPALLDAGRTFTRLSDALP</sequence>
<proteinExistence type="predicted"/>
<evidence type="ECO:0000256" key="2">
    <source>
        <dbReference type="SAM" id="SignalP"/>
    </source>
</evidence>
<dbReference type="EMBL" id="JAMZDX010000004">
    <property type="protein sequence ID" value="MCP2311899.1"/>
    <property type="molecule type" value="Genomic_DNA"/>
</dbReference>
<dbReference type="Gene3D" id="3.20.20.370">
    <property type="entry name" value="Glycoside hydrolase/deacetylase"/>
    <property type="match status" value="1"/>
</dbReference>
<keyword evidence="5" id="KW-1185">Reference proteome</keyword>
<dbReference type="InterPro" id="IPR002509">
    <property type="entry name" value="NODB_dom"/>
</dbReference>
<gene>
    <name evidence="4" type="ORF">FHR36_005062</name>
</gene>
<evidence type="ECO:0000313" key="5">
    <source>
        <dbReference type="Proteomes" id="UP001206483"/>
    </source>
</evidence>
<dbReference type="PROSITE" id="PS51257">
    <property type="entry name" value="PROKAR_LIPOPROTEIN"/>
    <property type="match status" value="1"/>
</dbReference>
<dbReference type="InterPro" id="IPR050248">
    <property type="entry name" value="Polysacc_deacetylase_ArnD"/>
</dbReference>
<feature type="signal peptide" evidence="2">
    <location>
        <begin position="1"/>
        <end position="25"/>
    </location>
</feature>
<dbReference type="PROSITE" id="PS51318">
    <property type="entry name" value="TAT"/>
    <property type="match status" value="1"/>
</dbReference>
<dbReference type="PROSITE" id="PS51677">
    <property type="entry name" value="NODB"/>
    <property type="match status" value="1"/>
</dbReference>
<protein>
    <submittedName>
        <fullName evidence="4">Peptidoglycan/xylan/chitin deacetylase (PgdA/CDA1 family)</fullName>
    </submittedName>
</protein>
<dbReference type="PANTHER" id="PTHR10587:SF134">
    <property type="entry name" value="SECRETED PROTEIN"/>
    <property type="match status" value="1"/>
</dbReference>
<feature type="chain" id="PRO_5046191537" evidence="2">
    <location>
        <begin position="26"/>
        <end position="297"/>
    </location>
</feature>
<evidence type="ECO:0000256" key="1">
    <source>
        <dbReference type="SAM" id="MobiDB-lite"/>
    </source>
</evidence>
<reference evidence="4 5" key="1">
    <citation type="submission" date="2022-06" db="EMBL/GenBank/DDBJ databases">
        <title>Sequencing the genomes of 1000 actinobacteria strains.</title>
        <authorList>
            <person name="Klenk H.-P."/>
        </authorList>
    </citation>
    <scope>NUCLEOTIDE SEQUENCE [LARGE SCALE GENOMIC DNA]</scope>
    <source>
        <strain evidence="4 5">DSM 41656</strain>
    </source>
</reference>
<dbReference type="SUPFAM" id="SSF88713">
    <property type="entry name" value="Glycoside hydrolase/deacetylase"/>
    <property type="match status" value="1"/>
</dbReference>